<keyword evidence="2" id="KW-1185">Reference proteome</keyword>
<evidence type="ECO:0000313" key="1">
    <source>
        <dbReference type="EMBL" id="GFJ96462.1"/>
    </source>
</evidence>
<reference evidence="1 2" key="1">
    <citation type="submission" date="2020-03" db="EMBL/GenBank/DDBJ databases">
        <title>Whole genome shotgun sequence of Phytohabitans rumicis NBRC 108638.</title>
        <authorList>
            <person name="Komaki H."/>
            <person name="Tamura T."/>
        </authorList>
    </citation>
    <scope>NUCLEOTIDE SEQUENCE [LARGE SCALE GENOMIC DNA]</scope>
    <source>
        <strain evidence="1 2">NBRC 108638</strain>
    </source>
</reference>
<dbReference type="EMBL" id="BLPG01000002">
    <property type="protein sequence ID" value="GFJ96462.1"/>
    <property type="molecule type" value="Genomic_DNA"/>
</dbReference>
<protein>
    <submittedName>
        <fullName evidence="1">Uncharacterized protein</fullName>
    </submittedName>
</protein>
<organism evidence="1 2">
    <name type="scientific">Phytohabitans rumicis</name>
    <dbReference type="NCBI Taxonomy" id="1076125"/>
    <lineage>
        <taxon>Bacteria</taxon>
        <taxon>Bacillati</taxon>
        <taxon>Actinomycetota</taxon>
        <taxon>Actinomycetes</taxon>
        <taxon>Micromonosporales</taxon>
        <taxon>Micromonosporaceae</taxon>
    </lineage>
</organism>
<dbReference type="Proteomes" id="UP000482960">
    <property type="component" value="Unassembled WGS sequence"/>
</dbReference>
<comment type="caution">
    <text evidence="1">The sequence shown here is derived from an EMBL/GenBank/DDBJ whole genome shotgun (WGS) entry which is preliminary data.</text>
</comment>
<gene>
    <name evidence="1" type="ORF">Prum_101040</name>
</gene>
<reference evidence="1 2" key="2">
    <citation type="submission" date="2020-03" db="EMBL/GenBank/DDBJ databases">
        <authorList>
            <person name="Ichikawa N."/>
            <person name="Kimura A."/>
            <person name="Kitahashi Y."/>
            <person name="Uohara A."/>
        </authorList>
    </citation>
    <scope>NUCLEOTIDE SEQUENCE [LARGE SCALE GENOMIC DNA]</scope>
    <source>
        <strain evidence="1 2">NBRC 108638</strain>
    </source>
</reference>
<proteinExistence type="predicted"/>
<accession>A0A6V8LGT0</accession>
<evidence type="ECO:0000313" key="2">
    <source>
        <dbReference type="Proteomes" id="UP000482960"/>
    </source>
</evidence>
<sequence>MTTTERRRSVPDRARRRAIRALATRLGVAYSVAARLLTDQTPAGGHRWTAPPAGTDEHRAWLFALREQRPFHARVRDTRQATDLPLGRAAHLTARYPRLRAAGVDPLYDGPGRQTTLAMLYAVLAHESPQLLPTAGELTWVAELGEEAAVDIPCAALDRAARLLLDDDRWRLWTRVEAALTAGEAGPDRRVRDVAITLGRELRAVSLRGSVDGVRHILDALLVEAYEGHPPGARVRVGDLAATVVGVRWSRTGPPTGYEVRLDGDPTVHIVPG</sequence>
<dbReference type="AlphaFoldDB" id="A0A6V8LGT0"/>
<name>A0A6V8LGT0_9ACTN</name>
<dbReference type="RefSeq" id="WP_173086152.1">
    <property type="nucleotide sequence ID" value="NZ_BAABJB010000037.1"/>
</dbReference>